<dbReference type="AlphaFoldDB" id="A0A0V1MXL1"/>
<accession>A0A0V1MXL1</accession>
<dbReference type="Proteomes" id="UP000054843">
    <property type="component" value="Unassembled WGS sequence"/>
</dbReference>
<organism evidence="1 2">
    <name type="scientific">Trichinella papuae</name>
    <dbReference type="NCBI Taxonomy" id="268474"/>
    <lineage>
        <taxon>Eukaryota</taxon>
        <taxon>Metazoa</taxon>
        <taxon>Ecdysozoa</taxon>
        <taxon>Nematoda</taxon>
        <taxon>Enoplea</taxon>
        <taxon>Dorylaimia</taxon>
        <taxon>Trichinellida</taxon>
        <taxon>Trichinellidae</taxon>
        <taxon>Trichinella</taxon>
    </lineage>
</organism>
<evidence type="ECO:0000313" key="1">
    <source>
        <dbReference type="EMBL" id="KRZ76519.1"/>
    </source>
</evidence>
<dbReference type="EMBL" id="JYDO01000027">
    <property type="protein sequence ID" value="KRZ76519.1"/>
    <property type="molecule type" value="Genomic_DNA"/>
</dbReference>
<protein>
    <submittedName>
        <fullName evidence="1">Uncharacterized protein</fullName>
    </submittedName>
</protein>
<keyword evidence="2" id="KW-1185">Reference proteome</keyword>
<feature type="non-terminal residue" evidence="1">
    <location>
        <position position="1"/>
    </location>
</feature>
<sequence>KPSSFSITEIFVSARYAYFIQLPKPGNLKENCTSKSLTLLSMSLHTFTPVVLYYPLQCLNFNCFASQKTD</sequence>
<gene>
    <name evidence="1" type="ORF">T10_7424</name>
</gene>
<proteinExistence type="predicted"/>
<reference evidence="1 2" key="1">
    <citation type="submission" date="2015-01" db="EMBL/GenBank/DDBJ databases">
        <title>Evolution of Trichinella species and genotypes.</title>
        <authorList>
            <person name="Korhonen P.K."/>
            <person name="Edoardo P."/>
            <person name="Giuseppe L.R."/>
            <person name="Gasser R.B."/>
        </authorList>
    </citation>
    <scope>NUCLEOTIDE SEQUENCE [LARGE SCALE GENOMIC DNA]</scope>
    <source>
        <strain evidence="1">ISS1980</strain>
    </source>
</reference>
<name>A0A0V1MXL1_9BILA</name>
<evidence type="ECO:0000313" key="2">
    <source>
        <dbReference type="Proteomes" id="UP000054843"/>
    </source>
</evidence>
<comment type="caution">
    <text evidence="1">The sequence shown here is derived from an EMBL/GenBank/DDBJ whole genome shotgun (WGS) entry which is preliminary data.</text>
</comment>